<dbReference type="PANTHER" id="PTHR30501">
    <property type="entry name" value="UPF0597 PROTEIN YHAM"/>
    <property type="match status" value="1"/>
</dbReference>
<organism evidence="3 4">
    <name type="scientific">Flavonifractor plautii</name>
    <name type="common">Fusobacterium plautii</name>
    <dbReference type="NCBI Taxonomy" id="292800"/>
    <lineage>
        <taxon>Bacteria</taxon>
        <taxon>Bacillati</taxon>
        <taxon>Bacillota</taxon>
        <taxon>Clostridia</taxon>
        <taxon>Eubacteriales</taxon>
        <taxon>Oscillospiraceae</taxon>
        <taxon>Flavonifractor</taxon>
    </lineage>
</organism>
<dbReference type="Proteomes" id="UP000595792">
    <property type="component" value="Chromosome"/>
</dbReference>
<proteinExistence type="inferred from homology"/>
<dbReference type="PANTHER" id="PTHR30501:SF2">
    <property type="entry name" value="UPF0597 PROTEIN YHAM"/>
    <property type="match status" value="1"/>
</dbReference>
<evidence type="ECO:0000313" key="3">
    <source>
        <dbReference type="EMBL" id="QQR04466.1"/>
    </source>
</evidence>
<dbReference type="PIRSF" id="PIRSF006054">
    <property type="entry name" value="UCP006054"/>
    <property type="match status" value="1"/>
</dbReference>
<accession>A0AAX1KEV8</accession>
<dbReference type="EMBL" id="CP065315">
    <property type="protein sequence ID" value="QQR04466.1"/>
    <property type="molecule type" value="Genomic_DNA"/>
</dbReference>
<dbReference type="GO" id="GO:0019450">
    <property type="term" value="P:L-cysteine catabolic process to pyruvate"/>
    <property type="evidence" value="ECO:0007669"/>
    <property type="project" value="TreeGrafter"/>
</dbReference>
<dbReference type="KEGG" id="fpla:A4U99_16850"/>
<dbReference type="InterPro" id="IPR005130">
    <property type="entry name" value="Ser_deHydtase-like_asu"/>
</dbReference>
<evidence type="ECO:0000259" key="2">
    <source>
        <dbReference type="Pfam" id="PF03313"/>
    </source>
</evidence>
<evidence type="ECO:0000256" key="1">
    <source>
        <dbReference type="HAMAP-Rule" id="MF_01845"/>
    </source>
</evidence>
<dbReference type="Pfam" id="PF03313">
    <property type="entry name" value="SDH_alpha"/>
    <property type="match status" value="1"/>
</dbReference>
<feature type="domain" description="Serine dehydratase-like alpha subunit" evidence="2">
    <location>
        <begin position="187"/>
        <end position="419"/>
    </location>
</feature>
<dbReference type="GO" id="GO:0080146">
    <property type="term" value="F:L-cysteine desulfhydrase activity"/>
    <property type="evidence" value="ECO:0007669"/>
    <property type="project" value="TreeGrafter"/>
</dbReference>
<comment type="similarity">
    <text evidence="1">Belongs to the UPF0597 family.</text>
</comment>
<gene>
    <name evidence="3" type="ORF">I5Q84_10665</name>
</gene>
<sequence length="423" mass="44392">MLKPEIQAAYIAILNEELVPATGCTEPIAVAYAAAKLRQVLGAQPERVRAEISGNIIKNVKSVVVPNTGGLKGIKAAIAVGIVAGEADRELEVISSVPAGRHEEIAAYMERTPMELVCPDTPRMLDIRLTGWAGGHSAVVHIANNHSNIVCIEKDGERLLEKPLENSSESGLTNKSILNLRDILDFAGTVELSRVSGLLERQIQYNSAIAEEGLRHDWGANIGSTLLKTYGDDVRVEAKVWAAAGSDARMSGCEMPVVINSGSGNQGITSSLPVVRYAKHLGATQEQLYRALLVSDLVTIYQKAGIGRLSAYCGAVSAGVGAGAGIAYLQGADYDAIAHTIINAVAILSGTICDGAKPSCAAKIAASVDAGLLGYQMYLSGRNFQGGDGIVGQDVGETVGNVGVLAKEGMRSTDRTILQIMTQ</sequence>
<reference evidence="3 4" key="1">
    <citation type="submission" date="2020-11" db="EMBL/GenBank/DDBJ databases">
        <title>Closed and high quality bacterial genomes of the OMM12 community.</title>
        <authorList>
            <person name="Marbouty M."/>
            <person name="Lamy-Besnier Q."/>
            <person name="Debarbieux L."/>
            <person name="Koszul R."/>
        </authorList>
    </citation>
    <scope>NUCLEOTIDE SEQUENCE [LARGE SCALE GENOMIC DNA]</scope>
    <source>
        <strain evidence="3 4">YL31</strain>
    </source>
</reference>
<dbReference type="AlphaFoldDB" id="A0AAX1KEV8"/>
<dbReference type="InterPro" id="IPR021144">
    <property type="entry name" value="UPF0597"/>
</dbReference>
<evidence type="ECO:0000313" key="4">
    <source>
        <dbReference type="Proteomes" id="UP000595792"/>
    </source>
</evidence>
<protein>
    <recommendedName>
        <fullName evidence="1">UPF0597 protein I5Q84_10665</fullName>
    </recommendedName>
</protein>
<dbReference type="RefSeq" id="WP_065535562.1">
    <property type="nucleotide sequence ID" value="NZ_CP015406.2"/>
</dbReference>
<dbReference type="HAMAP" id="MF_01845">
    <property type="entry name" value="UPF0597"/>
    <property type="match status" value="1"/>
</dbReference>
<name>A0AAX1KEV8_FLAPL</name>